<dbReference type="Gene3D" id="1.25.40.10">
    <property type="entry name" value="Tetratricopeptide repeat domain"/>
    <property type="match status" value="2"/>
</dbReference>
<organism evidence="2 3">
    <name type="scientific">Neokomagataea anthophila</name>
    <dbReference type="NCBI Taxonomy" id="2826925"/>
    <lineage>
        <taxon>Bacteria</taxon>
        <taxon>Pseudomonadati</taxon>
        <taxon>Pseudomonadota</taxon>
        <taxon>Alphaproteobacteria</taxon>
        <taxon>Acetobacterales</taxon>
        <taxon>Acetobacteraceae</taxon>
        <taxon>Neokomagataea</taxon>
    </lineage>
</organism>
<dbReference type="Proteomes" id="UP000677812">
    <property type="component" value="Unassembled WGS sequence"/>
</dbReference>
<dbReference type="RefSeq" id="WP_211680492.1">
    <property type="nucleotide sequence ID" value="NZ_JAGRQH010000001.1"/>
</dbReference>
<sequence>MAEIVMSSVFLENIQAAFAAGQRGEPHNALCHLHIALEHMPETARAAFLVAGVYEHCAAWREAAKYYVKSLQYDVTDLRVWHRLGVVRLAYDDFEGALAALRYVCAAAPQEGHYAVDYSMALARVGQFEESFQAAEHALVLNPDDVFALNNAGHALQSLNQSQRALAYYDRAVALAPEQPGVRFGRATALLKSGDFQQGWREYEWRWKDCQNVRTDVMAPVWEGESLVGKTILVHHEQGYGDSLQFLRLIPLLAQTGACIILQVPPALLRLAELVEGVAGVCAILGPGQHVDVHCPLLSLPARMGYAPVENSKLPYLKLKAEDNPVKSMVPYRKLIVGLVWAGDPRPHDTKARQTDYRRSLSLDILAPLFAFDSVEYVSFQMGEARHKRLKYAHFLADGTEGITDFYETAKRLSGVDLLITVDTSIAHLMGGLGRPVWLLSRYDACWRWGECGEETEWYPSMRIFRQAKPGEWAQPVQDIIRSLHEMVGLEAAVE</sequence>
<gene>
    <name evidence="2" type="ORF">KB213_02625</name>
</gene>
<keyword evidence="3" id="KW-1185">Reference proteome</keyword>
<dbReference type="Pfam" id="PF13181">
    <property type="entry name" value="TPR_8"/>
    <property type="match status" value="1"/>
</dbReference>
<dbReference type="SMART" id="SM00028">
    <property type="entry name" value="TPR"/>
    <property type="match status" value="3"/>
</dbReference>
<dbReference type="SUPFAM" id="SSF53756">
    <property type="entry name" value="UDP-Glycosyltransferase/glycogen phosphorylase"/>
    <property type="match status" value="1"/>
</dbReference>
<dbReference type="Gene3D" id="3.40.50.2000">
    <property type="entry name" value="Glycogen Phosphorylase B"/>
    <property type="match status" value="1"/>
</dbReference>
<dbReference type="EMBL" id="JAGRQH010000001">
    <property type="protein sequence ID" value="MBR0558957.1"/>
    <property type="molecule type" value="Genomic_DNA"/>
</dbReference>
<evidence type="ECO:0000313" key="3">
    <source>
        <dbReference type="Proteomes" id="UP000677812"/>
    </source>
</evidence>
<proteinExistence type="predicted"/>
<evidence type="ECO:0000313" key="2">
    <source>
        <dbReference type="EMBL" id="MBR0558957.1"/>
    </source>
</evidence>
<reference evidence="2 3" key="1">
    <citation type="submission" date="2021-04" db="EMBL/GenBank/DDBJ databases">
        <title>The complete genome sequence of Neokomagataea sp. TBRC 2177.</title>
        <authorList>
            <person name="Charoenyingcharoen P."/>
            <person name="Yukphan P."/>
        </authorList>
    </citation>
    <scope>NUCLEOTIDE SEQUENCE [LARGE SCALE GENOMIC DNA]</scope>
    <source>
        <strain evidence="2 3">TBRC 2177</strain>
    </source>
</reference>
<evidence type="ECO:0008006" key="4">
    <source>
        <dbReference type="Google" id="ProtNLM"/>
    </source>
</evidence>
<accession>A0ABS5E4Y5</accession>
<dbReference type="InterPro" id="IPR019734">
    <property type="entry name" value="TPR_rpt"/>
</dbReference>
<dbReference type="SUPFAM" id="SSF48452">
    <property type="entry name" value="TPR-like"/>
    <property type="match status" value="1"/>
</dbReference>
<dbReference type="PROSITE" id="PS50005">
    <property type="entry name" value="TPR"/>
    <property type="match status" value="1"/>
</dbReference>
<dbReference type="PANTHER" id="PTHR12558:SF13">
    <property type="entry name" value="CELL DIVISION CYCLE PROTEIN 27 HOMOLOG"/>
    <property type="match status" value="1"/>
</dbReference>
<dbReference type="PANTHER" id="PTHR12558">
    <property type="entry name" value="CELL DIVISION CYCLE 16,23,27"/>
    <property type="match status" value="1"/>
</dbReference>
<comment type="caution">
    <text evidence="2">The sequence shown here is derived from an EMBL/GenBank/DDBJ whole genome shotgun (WGS) entry which is preliminary data.</text>
</comment>
<protein>
    <recommendedName>
        <fullName evidence="4">Tetratricopeptide repeat protein</fullName>
    </recommendedName>
</protein>
<dbReference type="InterPro" id="IPR011990">
    <property type="entry name" value="TPR-like_helical_dom_sf"/>
</dbReference>
<keyword evidence="1" id="KW-0802">TPR repeat</keyword>
<name>A0ABS5E4Y5_9PROT</name>
<evidence type="ECO:0000256" key="1">
    <source>
        <dbReference type="PROSITE-ProRule" id="PRU00339"/>
    </source>
</evidence>
<feature type="repeat" description="TPR" evidence="1">
    <location>
        <begin position="146"/>
        <end position="179"/>
    </location>
</feature>